<name>A0A512RQN1_9BACT</name>
<feature type="domain" description="Multidrug resistance protein MdtA-like C-terminal permuted SH3" evidence="4">
    <location>
        <begin position="281"/>
        <end position="332"/>
    </location>
</feature>
<evidence type="ECO:0000313" key="7">
    <source>
        <dbReference type="Proteomes" id="UP000321436"/>
    </source>
</evidence>
<dbReference type="Gene3D" id="1.10.287.470">
    <property type="entry name" value="Helix hairpin bin"/>
    <property type="match status" value="1"/>
</dbReference>
<keyword evidence="7" id="KW-1185">Reference proteome</keyword>
<evidence type="ECO:0000259" key="5">
    <source>
        <dbReference type="Pfam" id="PF25973"/>
    </source>
</evidence>
<accession>A0A512RQN1</accession>
<gene>
    <name evidence="6" type="ORF">CCY01nite_42640</name>
</gene>
<dbReference type="InterPro" id="IPR051909">
    <property type="entry name" value="MFP_Cation_Efflux"/>
</dbReference>
<dbReference type="GO" id="GO:0022857">
    <property type="term" value="F:transmembrane transporter activity"/>
    <property type="evidence" value="ECO:0007669"/>
    <property type="project" value="InterPro"/>
</dbReference>
<dbReference type="GO" id="GO:0060003">
    <property type="term" value="P:copper ion export"/>
    <property type="evidence" value="ECO:0007669"/>
    <property type="project" value="TreeGrafter"/>
</dbReference>
<protein>
    <submittedName>
        <fullName evidence="6">RND transporter</fullName>
    </submittedName>
</protein>
<keyword evidence="2" id="KW-0813">Transport</keyword>
<dbReference type="NCBIfam" id="TIGR01730">
    <property type="entry name" value="RND_mfp"/>
    <property type="match status" value="1"/>
</dbReference>
<dbReference type="GO" id="GO:0015679">
    <property type="term" value="P:plasma membrane copper ion transport"/>
    <property type="evidence" value="ECO:0007669"/>
    <property type="project" value="TreeGrafter"/>
</dbReference>
<proteinExistence type="inferred from homology"/>
<evidence type="ECO:0000313" key="6">
    <source>
        <dbReference type="EMBL" id="GEP98004.1"/>
    </source>
</evidence>
<feature type="domain" description="CzcB-like barrel-sandwich hybrid" evidence="5">
    <location>
        <begin position="57"/>
        <end position="192"/>
    </location>
</feature>
<dbReference type="Pfam" id="PF25967">
    <property type="entry name" value="RND-MFP_C"/>
    <property type="match status" value="1"/>
</dbReference>
<organism evidence="6 7">
    <name type="scientific">Chitinophaga cymbidii</name>
    <dbReference type="NCBI Taxonomy" id="1096750"/>
    <lineage>
        <taxon>Bacteria</taxon>
        <taxon>Pseudomonadati</taxon>
        <taxon>Bacteroidota</taxon>
        <taxon>Chitinophagia</taxon>
        <taxon>Chitinophagales</taxon>
        <taxon>Chitinophagaceae</taxon>
        <taxon>Chitinophaga</taxon>
    </lineage>
</organism>
<dbReference type="PANTHER" id="PTHR30097:SF4">
    <property type="entry name" value="SLR6042 PROTEIN"/>
    <property type="match status" value="1"/>
</dbReference>
<evidence type="ECO:0000256" key="2">
    <source>
        <dbReference type="ARBA" id="ARBA00022448"/>
    </source>
</evidence>
<dbReference type="Proteomes" id="UP000321436">
    <property type="component" value="Unassembled WGS sequence"/>
</dbReference>
<dbReference type="GO" id="GO:0030313">
    <property type="term" value="C:cell envelope"/>
    <property type="evidence" value="ECO:0007669"/>
    <property type="project" value="TreeGrafter"/>
</dbReference>
<evidence type="ECO:0000256" key="1">
    <source>
        <dbReference type="ARBA" id="ARBA00009477"/>
    </source>
</evidence>
<dbReference type="InterPro" id="IPR006143">
    <property type="entry name" value="RND_pump_MFP"/>
</dbReference>
<dbReference type="Gene3D" id="2.40.30.170">
    <property type="match status" value="1"/>
</dbReference>
<dbReference type="PANTHER" id="PTHR30097">
    <property type="entry name" value="CATION EFFLUX SYSTEM PROTEIN CUSB"/>
    <property type="match status" value="1"/>
</dbReference>
<dbReference type="Gene3D" id="2.40.50.100">
    <property type="match status" value="1"/>
</dbReference>
<dbReference type="EMBL" id="BKAU01000005">
    <property type="protein sequence ID" value="GEP98004.1"/>
    <property type="molecule type" value="Genomic_DNA"/>
</dbReference>
<dbReference type="GO" id="GO:0016020">
    <property type="term" value="C:membrane"/>
    <property type="evidence" value="ECO:0007669"/>
    <property type="project" value="InterPro"/>
</dbReference>
<reference evidence="6 7" key="1">
    <citation type="submission" date="2019-07" db="EMBL/GenBank/DDBJ databases">
        <title>Whole genome shotgun sequence of Chitinophaga cymbidii NBRC 109752.</title>
        <authorList>
            <person name="Hosoyama A."/>
            <person name="Uohara A."/>
            <person name="Ohji S."/>
            <person name="Ichikawa N."/>
        </authorList>
    </citation>
    <scope>NUCLEOTIDE SEQUENCE [LARGE SCALE GENOMIC DNA]</scope>
    <source>
        <strain evidence="6 7">NBRC 109752</strain>
    </source>
</reference>
<dbReference type="FunFam" id="2.40.30.170:FF:000010">
    <property type="entry name" value="Efflux RND transporter periplasmic adaptor subunit"/>
    <property type="match status" value="1"/>
</dbReference>
<dbReference type="InterPro" id="IPR058647">
    <property type="entry name" value="BSH_CzcB-like"/>
</dbReference>
<evidence type="ECO:0000259" key="4">
    <source>
        <dbReference type="Pfam" id="PF25967"/>
    </source>
</evidence>
<dbReference type="Pfam" id="PF25954">
    <property type="entry name" value="Beta-barrel_RND_2"/>
    <property type="match status" value="1"/>
</dbReference>
<dbReference type="SUPFAM" id="SSF111369">
    <property type="entry name" value="HlyD-like secretion proteins"/>
    <property type="match status" value="1"/>
</dbReference>
<feature type="domain" description="CusB-like beta-barrel" evidence="3">
    <location>
        <begin position="195"/>
        <end position="271"/>
    </location>
</feature>
<evidence type="ECO:0000259" key="3">
    <source>
        <dbReference type="Pfam" id="PF25954"/>
    </source>
</evidence>
<dbReference type="Gene3D" id="2.40.420.20">
    <property type="match status" value="1"/>
</dbReference>
<dbReference type="InterPro" id="IPR058792">
    <property type="entry name" value="Beta-barrel_RND_2"/>
</dbReference>
<comment type="similarity">
    <text evidence="1">Belongs to the membrane fusion protein (MFP) (TC 8.A.1) family.</text>
</comment>
<sequence>MLAAISSCTSPAPSFVKEEKPVSDSLVRHLQTAPVTIEEMEDVIKLNGRITPTEQKQARVYALVSGRVQSVKVELGDPVKQGQVLAVIQSSEVAGFTNEQSLAAANLAIAEKNLETRKSLYESNLVTEQEWLSAQTEYNKAKSELIKAEQVSAISGGNTLKAPITGSIIEKNITGNSEVRQDNDNVLFTIADLSTVWVIASVYESDIRNIHLGDAVKVTTLANPGKEYTGRIDKIYNVLDPANRTMKVRISMPNPDRELKPEMFARVYLTSRTKGGRKCCIPAKAVVMDNSKRYVIVKKDTTLSIREISLIKRIGDKAFIEGLQEGEQVVTQAQVFIYDALNVKQ</sequence>
<dbReference type="AlphaFoldDB" id="A0A512RQN1"/>
<comment type="caution">
    <text evidence="6">The sequence shown here is derived from an EMBL/GenBank/DDBJ whole genome shotgun (WGS) entry which is preliminary data.</text>
</comment>
<dbReference type="InterPro" id="IPR058627">
    <property type="entry name" value="MdtA-like_C"/>
</dbReference>
<dbReference type="Pfam" id="PF25973">
    <property type="entry name" value="BSH_CzcB"/>
    <property type="match status" value="1"/>
</dbReference>